<accession>A0ABX4FMR3</accession>
<reference evidence="2 3" key="1">
    <citation type="submission" date="2017-07" db="EMBL/GenBank/DDBJ databases">
        <title>Virulence factors identified in Actinobacillus seminis.</title>
        <authorList>
            <person name="Negrete-Abascal E."/>
            <person name="Vaca-Pacheco S."/>
            <person name="Montes-Garcia F."/>
            <person name="Leyto-Gil A.M."/>
            <person name="Fragoso-Garcia E."/>
            <person name="Carvente-Garcia R."/>
            <person name="Perez-Agueros S."/>
            <person name="Castelan-Sanchez H.G."/>
            <person name="Garcia-Molina A."/>
            <person name="Villamar T.E."/>
            <person name="Vazquez-Cruz C."/>
        </authorList>
    </citation>
    <scope>NUCLEOTIDE SEQUENCE [LARGE SCALE GENOMIC DNA]</scope>
    <source>
        <strain evidence="2 3">ATCC 15768</strain>
    </source>
</reference>
<dbReference type="InterPro" id="IPR008640">
    <property type="entry name" value="Adhesin_Head_dom"/>
</dbReference>
<feature type="domain" description="Trimeric autotransporter adhesin YadA-like head" evidence="1">
    <location>
        <begin position="213"/>
        <end position="239"/>
    </location>
</feature>
<dbReference type="Pfam" id="PF05658">
    <property type="entry name" value="YadA_head"/>
    <property type="match status" value="7"/>
</dbReference>
<evidence type="ECO:0000313" key="3">
    <source>
        <dbReference type="Proteomes" id="UP000215738"/>
    </source>
</evidence>
<evidence type="ECO:0000259" key="1">
    <source>
        <dbReference type="Pfam" id="PF05658"/>
    </source>
</evidence>
<feature type="domain" description="Trimeric autotransporter adhesin YadA-like head" evidence="1">
    <location>
        <begin position="243"/>
        <end position="266"/>
    </location>
</feature>
<dbReference type="Proteomes" id="UP000215738">
    <property type="component" value="Unassembled WGS sequence"/>
</dbReference>
<sequence>MQNPYLGERKWSHCNRLSIAYGNFSTALGTFAVANKDYSIALGADTIAFGTRSLAIGNEAYVYANNSVGIGNKVQAINNGSMVLGKDAYAASQGSVALGDNVFANVVMSDKFEDLTALYEGQSEYSELNKFFENYMVDKDGAKTTEITKAVKILYPYRDKIAINGELQEGTGETKAKQAKDSAGLHNQGAIVIGSYTTALGDNALAMGRYAYAKGDRAFAIGQAAYARDNESFAIGYGSKSMGEQSMSIGTLSRVDGKQSIALGVRASVLKNAHSEINNALALGNETKATMDNSVALGYKSNTKYYYKDDTDKTTATLSGKDAIDLEPYIPEGSSYNLKTDKAAGIMSVG</sequence>
<dbReference type="CDD" id="cd12820">
    <property type="entry name" value="LbR_YadA-like"/>
    <property type="match status" value="1"/>
</dbReference>
<comment type="caution">
    <text evidence="2">The sequence shown here is derived from an EMBL/GenBank/DDBJ whole genome shotgun (WGS) entry which is preliminary data.</text>
</comment>
<dbReference type="InterPro" id="IPR011049">
    <property type="entry name" value="Serralysin-like_metalloprot_C"/>
</dbReference>
<keyword evidence="3" id="KW-1185">Reference proteome</keyword>
<organism evidence="2 3">
    <name type="scientific">Actinobacillus seminis</name>
    <dbReference type="NCBI Taxonomy" id="722"/>
    <lineage>
        <taxon>Bacteria</taxon>
        <taxon>Pseudomonadati</taxon>
        <taxon>Pseudomonadota</taxon>
        <taxon>Gammaproteobacteria</taxon>
        <taxon>Pasteurellales</taxon>
        <taxon>Pasteurellaceae</taxon>
        <taxon>Actinobacillus</taxon>
    </lineage>
</organism>
<gene>
    <name evidence="2" type="ORF">CFY87_05235</name>
</gene>
<feature type="domain" description="Trimeric autotransporter adhesin YadA-like head" evidence="1">
    <location>
        <begin position="50"/>
        <end position="72"/>
    </location>
</feature>
<feature type="domain" description="Trimeric autotransporter adhesin YadA-like head" evidence="1">
    <location>
        <begin position="20"/>
        <end position="45"/>
    </location>
</feature>
<feature type="domain" description="Trimeric autotransporter adhesin YadA-like head" evidence="1">
    <location>
        <begin position="279"/>
        <end position="301"/>
    </location>
</feature>
<name>A0ABX4FMR3_9PAST</name>
<dbReference type="Gene3D" id="2.150.10.10">
    <property type="entry name" value="Serralysin-like metalloprotease, C-terminal"/>
    <property type="match status" value="2"/>
</dbReference>
<dbReference type="SUPFAM" id="SSF101967">
    <property type="entry name" value="Adhesin YadA, collagen-binding domain"/>
    <property type="match status" value="2"/>
</dbReference>
<proteinExistence type="predicted"/>
<dbReference type="EMBL" id="NLFK01000004">
    <property type="protein sequence ID" value="OZN25115.1"/>
    <property type="molecule type" value="Genomic_DNA"/>
</dbReference>
<protein>
    <recommendedName>
        <fullName evidence="1">Trimeric autotransporter adhesin YadA-like head domain-containing protein</fullName>
    </recommendedName>
</protein>
<evidence type="ECO:0000313" key="2">
    <source>
        <dbReference type="EMBL" id="OZN25115.1"/>
    </source>
</evidence>
<feature type="domain" description="Trimeric autotransporter adhesin YadA-like head" evidence="1">
    <location>
        <begin position="77"/>
        <end position="101"/>
    </location>
</feature>
<feature type="domain" description="Trimeric autotransporter adhesin YadA-like head" evidence="1">
    <location>
        <begin position="188"/>
        <end position="211"/>
    </location>
</feature>